<dbReference type="EMBL" id="LS480641">
    <property type="protein sequence ID" value="SPT20660.1"/>
    <property type="molecule type" value="Genomic_DNA"/>
</dbReference>
<sequence length="179" mass="19297">MQPIRGSTFLEEVGERLVPPPVAGVAPVPAVPQVVQMMVEQEVVGHVRAAASGDAQILAAKPSSTELSTGKMNPRAPGWNKRLRIGAAAPSRPPCPNCNSAFEKAMRSYAENTTDNVITPVIGTTFDSMGEAYDFYSLYSWEKGFGIRYGKSRLNVEERTKCMQEIVCGQGHVVASALL</sequence>
<accession>A0A7H4LPX1</accession>
<dbReference type="Proteomes" id="UP000280104">
    <property type="component" value="Chromosome II"/>
</dbReference>
<gene>
    <name evidence="1" type="ORF">CAMPLR22A2D_LOCUS5293</name>
</gene>
<dbReference type="PANTHER" id="PTHR47482">
    <property type="entry name" value="OS11G0632001 PROTEIN"/>
    <property type="match status" value="1"/>
</dbReference>
<reference evidence="1 2" key="1">
    <citation type="submission" date="2018-05" db="EMBL/GenBank/DDBJ databases">
        <authorList>
            <person name="Thind KAUR A."/>
        </authorList>
    </citation>
    <scope>NUCLEOTIDE SEQUENCE [LARGE SCALE GENOMIC DNA]</scope>
</reference>
<dbReference type="AlphaFoldDB" id="A0A7H4LPX1"/>
<evidence type="ECO:0000313" key="1">
    <source>
        <dbReference type="EMBL" id="SPT20660.1"/>
    </source>
</evidence>
<dbReference type="PANTHER" id="PTHR47482:SF5">
    <property type="entry name" value="FAR1 DOMAIN-CONTAINING PROTEIN"/>
    <property type="match status" value="1"/>
</dbReference>
<proteinExistence type="predicted"/>
<protein>
    <submittedName>
        <fullName evidence="1">Uncharacterized protein</fullName>
    </submittedName>
</protein>
<organism evidence="1 2">
    <name type="scientific">Triticum aestivum</name>
    <name type="common">Wheat</name>
    <dbReference type="NCBI Taxonomy" id="4565"/>
    <lineage>
        <taxon>Eukaryota</taxon>
        <taxon>Viridiplantae</taxon>
        <taxon>Streptophyta</taxon>
        <taxon>Embryophyta</taxon>
        <taxon>Tracheophyta</taxon>
        <taxon>Spermatophyta</taxon>
        <taxon>Magnoliopsida</taxon>
        <taxon>Liliopsida</taxon>
        <taxon>Poales</taxon>
        <taxon>Poaceae</taxon>
        <taxon>BOP clade</taxon>
        <taxon>Pooideae</taxon>
        <taxon>Triticodae</taxon>
        <taxon>Triticeae</taxon>
        <taxon>Triticinae</taxon>
        <taxon>Triticum</taxon>
    </lineage>
</organism>
<name>A0A7H4LPX1_WHEAT</name>
<evidence type="ECO:0000313" key="2">
    <source>
        <dbReference type="Proteomes" id="UP000280104"/>
    </source>
</evidence>